<dbReference type="RefSeq" id="WP_339392050.1">
    <property type="nucleotide sequence ID" value="NZ_BAAAAF010000003.1"/>
</dbReference>
<dbReference type="PANTHER" id="PTHR12526">
    <property type="entry name" value="GLYCOSYLTRANSFERASE"/>
    <property type="match status" value="1"/>
</dbReference>
<organism evidence="3 4">
    <name type="scientific">Brevibacterium metallidurans</name>
    <dbReference type="NCBI Taxonomy" id="1482676"/>
    <lineage>
        <taxon>Bacteria</taxon>
        <taxon>Bacillati</taxon>
        <taxon>Actinomycetota</taxon>
        <taxon>Actinomycetes</taxon>
        <taxon>Micrococcales</taxon>
        <taxon>Brevibacteriaceae</taxon>
        <taxon>Brevibacterium</taxon>
    </lineage>
</organism>
<evidence type="ECO:0000259" key="2">
    <source>
        <dbReference type="Pfam" id="PF00534"/>
    </source>
</evidence>
<accession>A0ABP3C646</accession>
<proteinExistence type="predicted"/>
<sequence>MPQAQFDRIVLMANDVDRLGGVGRFIDTMANGFHSRGFATELVGVSPPPEGQGQVVERADEIIVRTLMPEPPPADWMIRSESDKKDRARMQRYRKRFALRKTAVDELRRLIDVWGPSTLIICTQVYGMEHLLEAGYDATNALHPRVIGQYHGSNDGATRTGRDAARVLKAYADVDRTVFLTAEDAEGFRLAGLNNTGWIPNPVTQADPAEKSEGRRNVIIALGRYDEQKSLHYLLAAWAEIAERHPEWSVELYGEGDLRERLQELIDDREIPRARLMGKTDSVAEVLSTSKVHVISSQYEGLPISIVEAGLRGVPTVSFDVAPGIGALIDSGRTGIIVPRNHVPALSEALSELASDPVGLERMSEEVRTDMARFSPDRILDLWEELFRQMAR</sequence>
<name>A0ABP3C646_9MICO</name>
<feature type="domain" description="Glycosyl transferase family 1" evidence="2">
    <location>
        <begin position="209"/>
        <end position="368"/>
    </location>
</feature>
<dbReference type="EMBL" id="BAAAAF010000003">
    <property type="protein sequence ID" value="GAA0035078.1"/>
    <property type="molecule type" value="Genomic_DNA"/>
</dbReference>
<keyword evidence="4" id="KW-1185">Reference proteome</keyword>
<dbReference type="SUPFAM" id="SSF53756">
    <property type="entry name" value="UDP-Glycosyltransferase/glycogen phosphorylase"/>
    <property type="match status" value="1"/>
</dbReference>
<gene>
    <name evidence="3" type="ORF">NCCP602_10390</name>
</gene>
<dbReference type="Pfam" id="PF00534">
    <property type="entry name" value="Glycos_transf_1"/>
    <property type="match status" value="1"/>
</dbReference>
<dbReference type="PANTHER" id="PTHR12526:SF630">
    <property type="entry name" value="GLYCOSYLTRANSFERASE"/>
    <property type="match status" value="1"/>
</dbReference>
<keyword evidence="1" id="KW-0808">Transferase</keyword>
<comment type="caution">
    <text evidence="3">The sequence shown here is derived from an EMBL/GenBank/DDBJ whole genome shotgun (WGS) entry which is preliminary data.</text>
</comment>
<evidence type="ECO:0000313" key="4">
    <source>
        <dbReference type="Proteomes" id="UP001498238"/>
    </source>
</evidence>
<dbReference type="Proteomes" id="UP001498238">
    <property type="component" value="Unassembled WGS sequence"/>
</dbReference>
<reference evidence="3 4" key="1">
    <citation type="submission" date="2024-01" db="EMBL/GenBank/DDBJ databases">
        <title>Characterization of antibiotic resistant novel bacterial strains and their environmental applications.</title>
        <authorList>
            <person name="Manzoor S."/>
            <person name="Abbas S."/>
            <person name="Arshad M."/>
            <person name="Ahmed I."/>
        </authorList>
    </citation>
    <scope>NUCLEOTIDE SEQUENCE [LARGE SCALE GENOMIC DNA]</scope>
    <source>
        <strain evidence="3 4">NCCP-602</strain>
    </source>
</reference>
<dbReference type="Gene3D" id="3.40.50.2000">
    <property type="entry name" value="Glycogen Phosphorylase B"/>
    <property type="match status" value="2"/>
</dbReference>
<evidence type="ECO:0000313" key="3">
    <source>
        <dbReference type="EMBL" id="GAA0035078.1"/>
    </source>
</evidence>
<protein>
    <recommendedName>
        <fullName evidence="2">Glycosyl transferase family 1 domain-containing protein</fullName>
    </recommendedName>
</protein>
<evidence type="ECO:0000256" key="1">
    <source>
        <dbReference type="ARBA" id="ARBA00022679"/>
    </source>
</evidence>
<dbReference type="InterPro" id="IPR001296">
    <property type="entry name" value="Glyco_trans_1"/>
</dbReference>